<dbReference type="Proteomes" id="UP000518887">
    <property type="component" value="Unassembled WGS sequence"/>
</dbReference>
<keyword evidence="4" id="KW-1185">Reference proteome</keyword>
<evidence type="ECO:0000256" key="1">
    <source>
        <dbReference type="SAM" id="MobiDB-lite"/>
    </source>
</evidence>
<evidence type="ECO:0000313" key="3">
    <source>
        <dbReference type="EMBL" id="MBB5226520.1"/>
    </source>
</evidence>
<dbReference type="EMBL" id="JACHFQ010000005">
    <property type="protein sequence ID" value="MBB5226520.1"/>
    <property type="molecule type" value="Genomic_DNA"/>
</dbReference>
<dbReference type="AlphaFoldDB" id="A0A7W8LMK6"/>
<evidence type="ECO:0000259" key="2">
    <source>
        <dbReference type="Pfam" id="PF01973"/>
    </source>
</evidence>
<reference evidence="3 4" key="1">
    <citation type="submission" date="2020-08" db="EMBL/GenBank/DDBJ databases">
        <title>Genomic Encyclopedia of Type Strains, Phase IV (KMG-IV): sequencing the most valuable type-strain genomes for metagenomic binning, comparative biology and taxonomic classification.</title>
        <authorList>
            <person name="Goeker M."/>
        </authorList>
    </citation>
    <scope>NUCLEOTIDE SEQUENCE [LARGE SCALE GENOMIC DNA]</scope>
    <source>
        <strain evidence="3 4">DSM 103462</strain>
    </source>
</reference>
<dbReference type="PANTHER" id="PTHR41786">
    <property type="entry name" value="MOTILITY ACCESSORY FACTOR MAF"/>
    <property type="match status" value="1"/>
</dbReference>
<feature type="region of interest" description="Disordered" evidence="1">
    <location>
        <begin position="488"/>
        <end position="512"/>
    </location>
</feature>
<proteinExistence type="predicted"/>
<sequence length="646" mass="71339">MNSIWNKNLRLFMGRFPNLAKMFSLQSEADIPDDIPDHLIAPIEILPSKSNCPTAKEGGKFLHSAYNPLREAEQAAKTAKSSLTEVYSAAFFSCGLGYAPISYANLYPNDTIIIVESDPRYFFTALSLVDWEPLFKHANFIIALGTGIDSVVSLIEHTAGLKHTAICENAAQSQHAADYFQALRSLIERNKRKVEINASTLEKFSKLWLKNTCRNLHFLAETDGVNIYKDSCPKDLPCVILAAGPTLEEALPHLAELKKRSILIAVDTALRACLRAGVEPDFVILADPQYYAYRHIAGLKSPSSILITESAAYPAVFRFECKKIVMCASLFPLGQYIEKQIGSKGELVAGGSVSTTAWDFARFIGAKEIFCAGLDLGYPGFQTHIKGSTFEEAIHTKSTRLLTAEKQGSQILFGAGMSQESDYEGRPILTDSKMKMFAWWFESKQEEFKDSIKSYTLSNKSLKIPGFQIASMDTILSRPEKSEQKKEFLNSKGGTGVNTPVERVGSDGGAGKTCETGFERVSAKAVPEPRKTSTSNSFFTTALSNLKSGLEELYATAKKGFRLADDGIKSAVPQKALPELEKIDAKILHSEYKEIASLVFPSEKRLSELFQNLPPLADEIKSSLQKSRLIYKELMNSVAQYQNLLG</sequence>
<organism evidence="3 4">
    <name type="scientific">Treponema ruminis</name>
    <dbReference type="NCBI Taxonomy" id="744515"/>
    <lineage>
        <taxon>Bacteria</taxon>
        <taxon>Pseudomonadati</taxon>
        <taxon>Spirochaetota</taxon>
        <taxon>Spirochaetia</taxon>
        <taxon>Spirochaetales</taxon>
        <taxon>Treponemataceae</taxon>
        <taxon>Treponema</taxon>
    </lineage>
</organism>
<accession>A0A7W8LMK6</accession>
<dbReference type="InterPro" id="IPR002826">
    <property type="entry name" value="MptE-like"/>
</dbReference>
<dbReference type="PANTHER" id="PTHR41786:SF1">
    <property type="entry name" value="6-HYDROXYMETHYLPTERIN DIPHOSPHOKINASE MPTE-LIKE DOMAIN-CONTAINING PROTEIN"/>
    <property type="match status" value="1"/>
</dbReference>
<gene>
    <name evidence="3" type="ORF">HNP76_001893</name>
</gene>
<evidence type="ECO:0000313" key="4">
    <source>
        <dbReference type="Proteomes" id="UP000518887"/>
    </source>
</evidence>
<name>A0A7W8LMK6_9SPIR</name>
<dbReference type="Pfam" id="PF01973">
    <property type="entry name" value="MptE-like"/>
    <property type="match status" value="1"/>
</dbReference>
<feature type="domain" description="6-hydroxymethylpterin diphosphokinase MptE-like" evidence="2">
    <location>
        <begin position="210"/>
        <end position="379"/>
    </location>
</feature>
<dbReference type="RefSeq" id="WP_184659850.1">
    <property type="nucleotide sequence ID" value="NZ_CP031518.1"/>
</dbReference>
<comment type="caution">
    <text evidence="3">The sequence shown here is derived from an EMBL/GenBank/DDBJ whole genome shotgun (WGS) entry which is preliminary data.</text>
</comment>
<protein>
    <recommendedName>
        <fullName evidence="2">6-hydroxymethylpterin diphosphokinase MptE-like domain-containing protein</fullName>
    </recommendedName>
</protein>